<gene>
    <name evidence="1" type="ORF">Nepgr_003868</name>
</gene>
<dbReference type="EMBL" id="BSYO01000003">
    <property type="protein sequence ID" value="GMH02029.1"/>
    <property type="molecule type" value="Genomic_DNA"/>
</dbReference>
<sequence>MDSSVKIGSTAMDSMDSHLPEHEFLSLQAARKVSFKVKSGDRFPRVSAGISVSPATPVFQSDYCKEEVGSHHSVQHALPCSAIMSSVPITIPKLDSELNNVPSDEGVLASSNICCEGLDSDAIGCHLDSDGFIPAELLNVQFGNLSAKESEADLLPGASLCVPRQGNSDSSLHRSQLCSLSMNSSAIIGSRELDSMDSLPPEREFLSLQVAKKMSYKVKSEDRGPRVSDGISVSPASISVQHAMPCSSPVSSVSMAISKSYSKMNEGVFDCRFTMVSFGVVLGAALVSF</sequence>
<evidence type="ECO:0000313" key="2">
    <source>
        <dbReference type="Proteomes" id="UP001279734"/>
    </source>
</evidence>
<reference evidence="1" key="1">
    <citation type="submission" date="2023-05" db="EMBL/GenBank/DDBJ databases">
        <title>Nepenthes gracilis genome sequencing.</title>
        <authorList>
            <person name="Fukushima K."/>
        </authorList>
    </citation>
    <scope>NUCLEOTIDE SEQUENCE</scope>
    <source>
        <strain evidence="1">SING2019-196</strain>
    </source>
</reference>
<keyword evidence="2" id="KW-1185">Reference proteome</keyword>
<evidence type="ECO:0000313" key="1">
    <source>
        <dbReference type="EMBL" id="GMH02029.1"/>
    </source>
</evidence>
<accession>A0AAD3S0F5</accession>
<protein>
    <submittedName>
        <fullName evidence="1">Uncharacterized protein</fullName>
    </submittedName>
</protein>
<dbReference type="AlphaFoldDB" id="A0AAD3S0F5"/>
<proteinExistence type="predicted"/>
<name>A0AAD3S0F5_NEPGR</name>
<dbReference type="Proteomes" id="UP001279734">
    <property type="component" value="Unassembled WGS sequence"/>
</dbReference>
<organism evidence="1 2">
    <name type="scientific">Nepenthes gracilis</name>
    <name type="common">Slender pitcher plant</name>
    <dbReference type="NCBI Taxonomy" id="150966"/>
    <lineage>
        <taxon>Eukaryota</taxon>
        <taxon>Viridiplantae</taxon>
        <taxon>Streptophyta</taxon>
        <taxon>Embryophyta</taxon>
        <taxon>Tracheophyta</taxon>
        <taxon>Spermatophyta</taxon>
        <taxon>Magnoliopsida</taxon>
        <taxon>eudicotyledons</taxon>
        <taxon>Gunneridae</taxon>
        <taxon>Pentapetalae</taxon>
        <taxon>Caryophyllales</taxon>
        <taxon>Nepenthaceae</taxon>
        <taxon>Nepenthes</taxon>
    </lineage>
</organism>
<comment type="caution">
    <text evidence="1">The sequence shown here is derived from an EMBL/GenBank/DDBJ whole genome shotgun (WGS) entry which is preliminary data.</text>
</comment>